<proteinExistence type="predicted"/>
<dbReference type="PANTHER" id="PTHR11908:SF132">
    <property type="entry name" value="ALDEHYDE OXIDASE 1-RELATED"/>
    <property type="match status" value="1"/>
</dbReference>
<dbReference type="GO" id="GO:0005506">
    <property type="term" value="F:iron ion binding"/>
    <property type="evidence" value="ECO:0007669"/>
    <property type="project" value="InterPro"/>
</dbReference>
<dbReference type="SMART" id="SM01008">
    <property type="entry name" value="Ald_Xan_dh_C"/>
    <property type="match status" value="1"/>
</dbReference>
<evidence type="ECO:0000313" key="5">
    <source>
        <dbReference type="Proteomes" id="UP001221217"/>
    </source>
</evidence>
<dbReference type="Pfam" id="PF20256">
    <property type="entry name" value="MoCoBD_2"/>
    <property type="match status" value="2"/>
</dbReference>
<feature type="domain" description="Aldehyde oxidase/xanthine dehydrogenase a/b hammerhead" evidence="3">
    <location>
        <begin position="6"/>
        <end position="108"/>
    </location>
</feature>
<dbReference type="Proteomes" id="UP001221217">
    <property type="component" value="Unassembled WGS sequence"/>
</dbReference>
<keyword evidence="1" id="KW-0500">Molybdenum</keyword>
<sequence length="699" mass="77038">MLDTHKNKRFICDYYSPGMIIIKIIRAEVPGGIISGISMPELPADVGIIGFEDIPAEKDLHVFSRSMPLLCDGNIKYEGEPVLLLYGKDEKELDILASEIRIDYETDYTLASMETYTEEQVDRELKYSRGKPDRNFAKAHKIIEETYSTSSQHHYDLEPQGAAAMINEAGGVDITSATQWPFNVRDNVSECLGIPKKKVNIDVPAMGKTHSGKLWYAGLLACYAAIVTWKTNEPSFCLIPKTDSILYTPGRAASIIRHKTGIDENGKILCRSIDISIDSGACPMLSEEVINRICFSAAGVYMTPALEITARSIRTNNPPSGAFNGMGFHQSFFAGECHANSLAAAAGLGPLEWRKMNTARKHINLPIGWESRKPIQLDKLLDTVAEMSDYKRKHAAYSLSAKMQNDFSGKKRGIGISVCCQGNGFMGKVEENEKYTVSARLDTDGSLSLFTSAVPENFQTASLWRDIAGGILEINPDDVRIETVNTSLVPDSGPSLFSRNITIITQLIEKCCNAIKKSRFRLPLPIEVKRSYRLPRTNGWDPESFSGNPFPIVSWGAAVVETETDPITLETSIRGVWLAADCGKIMNIELAKAEIESEIFRSVISSTMKPPAVKYARLGIPLTPVQPQNPFAVRIEFLSSRENKPGGIGELPDSLIPAALSEALSMGLNIKLADLPSTSESLFRQLEHISNTQETELED</sequence>
<dbReference type="SUPFAM" id="SSF56003">
    <property type="entry name" value="Molybdenum cofactor-binding domain"/>
    <property type="match status" value="1"/>
</dbReference>
<evidence type="ECO:0000259" key="3">
    <source>
        <dbReference type="SMART" id="SM01008"/>
    </source>
</evidence>
<keyword evidence="2" id="KW-0560">Oxidoreductase</keyword>
<dbReference type="InterPro" id="IPR000674">
    <property type="entry name" value="Ald_Oxase/Xan_DH_a/b"/>
</dbReference>
<dbReference type="InterPro" id="IPR008274">
    <property type="entry name" value="AldOxase/xan_DH_MoCoBD1"/>
</dbReference>
<comment type="caution">
    <text evidence="4">The sequence shown here is derived from an EMBL/GenBank/DDBJ whole genome shotgun (WGS) entry which is preliminary data.</text>
</comment>
<dbReference type="Pfam" id="PF02738">
    <property type="entry name" value="MoCoBD_1"/>
    <property type="match status" value="1"/>
</dbReference>
<gene>
    <name evidence="4" type="ORF">PQJ61_15715</name>
</gene>
<accession>A0AAJ1IFA4</accession>
<name>A0AAJ1IFA4_9SPIO</name>
<dbReference type="InterPro" id="IPR037165">
    <property type="entry name" value="AldOxase/xan_DH_Mopterin-bd_sf"/>
</dbReference>
<evidence type="ECO:0000313" key="4">
    <source>
        <dbReference type="EMBL" id="MDC7228209.1"/>
    </source>
</evidence>
<evidence type="ECO:0000256" key="1">
    <source>
        <dbReference type="ARBA" id="ARBA00022505"/>
    </source>
</evidence>
<dbReference type="SUPFAM" id="SSF54665">
    <property type="entry name" value="CO dehydrogenase molybdoprotein N-domain-like"/>
    <property type="match status" value="1"/>
</dbReference>
<dbReference type="AlphaFoldDB" id="A0AAJ1IFA4"/>
<dbReference type="Gene3D" id="3.30.365.10">
    <property type="entry name" value="Aldehyde oxidase/xanthine dehydrogenase, molybdopterin binding domain"/>
    <property type="match status" value="4"/>
</dbReference>
<dbReference type="PANTHER" id="PTHR11908">
    <property type="entry name" value="XANTHINE DEHYDROGENASE"/>
    <property type="match status" value="1"/>
</dbReference>
<dbReference type="Gene3D" id="3.90.1170.50">
    <property type="entry name" value="Aldehyde oxidase/xanthine dehydrogenase, a/b hammerhead"/>
    <property type="match status" value="1"/>
</dbReference>
<dbReference type="InterPro" id="IPR046867">
    <property type="entry name" value="AldOxase/xan_DH_MoCoBD2"/>
</dbReference>
<dbReference type="InterPro" id="IPR036856">
    <property type="entry name" value="Ald_Oxase/Xan_DH_a/b_sf"/>
</dbReference>
<reference evidence="4 5" key="1">
    <citation type="submission" date="2022-12" db="EMBL/GenBank/DDBJ databases">
        <title>Metagenome assembled genome from gulf of manar.</title>
        <authorList>
            <person name="Kohli P."/>
            <person name="Pk S."/>
            <person name="Venkata Ramana C."/>
            <person name="Sasikala C."/>
        </authorList>
    </citation>
    <scope>NUCLEOTIDE SEQUENCE [LARGE SCALE GENOMIC DNA]</scope>
    <source>
        <strain evidence="4">JB008</strain>
    </source>
</reference>
<dbReference type="GO" id="GO:0016491">
    <property type="term" value="F:oxidoreductase activity"/>
    <property type="evidence" value="ECO:0007669"/>
    <property type="project" value="UniProtKB-KW"/>
</dbReference>
<evidence type="ECO:0000256" key="2">
    <source>
        <dbReference type="ARBA" id="ARBA00023002"/>
    </source>
</evidence>
<organism evidence="4 5">
    <name type="scientific">Candidatus Thalassospirochaeta sargassi</name>
    <dbReference type="NCBI Taxonomy" id="3119039"/>
    <lineage>
        <taxon>Bacteria</taxon>
        <taxon>Pseudomonadati</taxon>
        <taxon>Spirochaetota</taxon>
        <taxon>Spirochaetia</taxon>
        <taxon>Spirochaetales</taxon>
        <taxon>Spirochaetaceae</taxon>
        <taxon>Candidatus Thalassospirochaeta</taxon>
    </lineage>
</organism>
<dbReference type="EMBL" id="JAQQAL010000042">
    <property type="protein sequence ID" value="MDC7228209.1"/>
    <property type="molecule type" value="Genomic_DNA"/>
</dbReference>
<protein>
    <submittedName>
        <fullName evidence="4">Xanthine dehydrogenase family protein</fullName>
    </submittedName>
</protein>
<dbReference type="InterPro" id="IPR016208">
    <property type="entry name" value="Ald_Oxase/xanthine_DH-like"/>
</dbReference>